<dbReference type="AlphaFoldDB" id="A0A1P8UEQ7"/>
<name>A0A1P8UEQ7_9GAMM</name>
<evidence type="ECO:0000313" key="2">
    <source>
        <dbReference type="Proteomes" id="UP000243807"/>
    </source>
</evidence>
<dbReference type="Proteomes" id="UP000243807">
    <property type="component" value="Chromosome"/>
</dbReference>
<keyword evidence="2" id="KW-1185">Reference proteome</keyword>
<gene>
    <name evidence="1" type="ORF">BW247_03750</name>
</gene>
<evidence type="ECO:0000313" key="1">
    <source>
        <dbReference type="EMBL" id="APZ42310.1"/>
    </source>
</evidence>
<sequence>MNEQTHVELTLPSWAAEMASDLLSGIGMRRMPQGELCVFRCRADRYANLRISEQLIERKLPFDVRARRADDGRCSSRVRRVRFDLDGAMLSDVEDVPAELENVYLGLVDAVHTVGENAGVDAFLQEARSRRTAEPLREVAPMPEQIAAMREAEELNARNAHLRWPHLS</sequence>
<dbReference type="RefSeq" id="WP_076835835.1">
    <property type="nucleotide sequence ID" value="NZ_CP019434.1"/>
</dbReference>
<dbReference type="KEGG" id="afy:BW247_03750"/>
<dbReference type="STRING" id="1765967.BW247_03750"/>
<organism evidence="1 2">
    <name type="scientific">Acidihalobacter ferrooxydans</name>
    <dbReference type="NCBI Taxonomy" id="1765967"/>
    <lineage>
        <taxon>Bacteria</taxon>
        <taxon>Pseudomonadati</taxon>
        <taxon>Pseudomonadota</taxon>
        <taxon>Gammaproteobacteria</taxon>
        <taxon>Chromatiales</taxon>
        <taxon>Ectothiorhodospiraceae</taxon>
        <taxon>Acidihalobacter</taxon>
    </lineage>
</organism>
<reference evidence="1 2" key="1">
    <citation type="submission" date="2017-01" db="EMBL/GenBank/DDBJ databases">
        <title>Draft sequence of Acidihalobacter ferrooxidans strain DSM 14175 (strain V8).</title>
        <authorList>
            <person name="Khaleque H.N."/>
            <person name="Ramsay J.P."/>
            <person name="Murphy R.J.T."/>
            <person name="Kaksonen A.H."/>
            <person name="Boxall N.J."/>
            <person name="Watkin E.L.J."/>
        </authorList>
    </citation>
    <scope>NUCLEOTIDE SEQUENCE [LARGE SCALE GENOMIC DNA]</scope>
    <source>
        <strain evidence="1 2">V8</strain>
    </source>
</reference>
<dbReference type="EMBL" id="CP019434">
    <property type="protein sequence ID" value="APZ42310.1"/>
    <property type="molecule type" value="Genomic_DNA"/>
</dbReference>
<protein>
    <submittedName>
        <fullName evidence="1">Uncharacterized protein</fullName>
    </submittedName>
</protein>
<accession>A0A1P8UEQ7</accession>
<proteinExistence type="predicted"/>